<name>A0A645H0Q5_9ZZZZ</name>
<dbReference type="EMBL" id="VSSQ01084730">
    <property type="protein sequence ID" value="MPN32625.1"/>
    <property type="molecule type" value="Genomic_DNA"/>
</dbReference>
<evidence type="ECO:0000313" key="1">
    <source>
        <dbReference type="EMBL" id="MPN32625.1"/>
    </source>
</evidence>
<comment type="caution">
    <text evidence="1">The sequence shown here is derived from an EMBL/GenBank/DDBJ whole genome shotgun (WGS) entry which is preliminary data.</text>
</comment>
<dbReference type="AlphaFoldDB" id="A0A645H0Q5"/>
<gene>
    <name evidence="1" type="ORF">SDC9_180105</name>
</gene>
<proteinExistence type="predicted"/>
<accession>A0A645H0Q5</accession>
<organism evidence="1">
    <name type="scientific">bioreactor metagenome</name>
    <dbReference type="NCBI Taxonomy" id="1076179"/>
    <lineage>
        <taxon>unclassified sequences</taxon>
        <taxon>metagenomes</taxon>
        <taxon>ecological metagenomes</taxon>
    </lineage>
</organism>
<sequence>MVATESPNPTTAIEAYTISLGNNARESAIPQTRRIVPLRGIFCFSGLPHLHRKVESEDGSLFFRITKDVAR</sequence>
<reference evidence="1" key="1">
    <citation type="submission" date="2019-08" db="EMBL/GenBank/DDBJ databases">
        <authorList>
            <person name="Kucharzyk K."/>
            <person name="Murdoch R.W."/>
            <person name="Higgins S."/>
            <person name="Loffler F."/>
        </authorList>
    </citation>
    <scope>NUCLEOTIDE SEQUENCE</scope>
</reference>
<protein>
    <submittedName>
        <fullName evidence="1">Uncharacterized protein</fullName>
    </submittedName>
</protein>